<evidence type="ECO:0000313" key="1">
    <source>
        <dbReference type="EMBL" id="CAI9168372.1"/>
    </source>
</evidence>
<name>A0ABN8Z6F1_RANTA</name>
<dbReference type="Proteomes" id="UP001176941">
    <property type="component" value="Chromosome 28"/>
</dbReference>
<organism evidence="1 2">
    <name type="scientific">Rangifer tarandus platyrhynchus</name>
    <name type="common">Svalbard reindeer</name>
    <dbReference type="NCBI Taxonomy" id="3082113"/>
    <lineage>
        <taxon>Eukaryota</taxon>
        <taxon>Metazoa</taxon>
        <taxon>Chordata</taxon>
        <taxon>Craniata</taxon>
        <taxon>Vertebrata</taxon>
        <taxon>Euteleostomi</taxon>
        <taxon>Mammalia</taxon>
        <taxon>Eutheria</taxon>
        <taxon>Laurasiatheria</taxon>
        <taxon>Artiodactyla</taxon>
        <taxon>Ruminantia</taxon>
        <taxon>Pecora</taxon>
        <taxon>Cervidae</taxon>
        <taxon>Odocoileinae</taxon>
        <taxon>Rangifer</taxon>
    </lineage>
</organism>
<accession>A0ABN8Z6F1</accession>
<protein>
    <submittedName>
        <fullName evidence="1">Uncharacterized protein</fullName>
    </submittedName>
</protein>
<sequence>MGPFSPAVVAGRWEVDKDKRQVFIEPQCFDVMDGDLCFPCFAGSKHCFAGGGHCFPLMHSSGFLPIYMGATHLPHLILRVFSRLYPPCQPLEGTAFAFP</sequence>
<gene>
    <name evidence="1" type="ORF">MRATA1EN1_LOCUS17334</name>
</gene>
<evidence type="ECO:0000313" key="2">
    <source>
        <dbReference type="Proteomes" id="UP001176941"/>
    </source>
</evidence>
<reference evidence="1" key="1">
    <citation type="submission" date="2023-04" db="EMBL/GenBank/DDBJ databases">
        <authorList>
            <consortium name="ELIXIR-Norway"/>
        </authorList>
    </citation>
    <scope>NUCLEOTIDE SEQUENCE [LARGE SCALE GENOMIC DNA]</scope>
</reference>
<proteinExistence type="predicted"/>
<keyword evidence="2" id="KW-1185">Reference proteome</keyword>
<dbReference type="EMBL" id="OX459964">
    <property type="protein sequence ID" value="CAI9168372.1"/>
    <property type="molecule type" value="Genomic_DNA"/>
</dbReference>